<feature type="transmembrane region" description="Helical" evidence="2">
    <location>
        <begin position="258"/>
        <end position="276"/>
    </location>
</feature>
<name>A0A9W7EQX0_9STRA</name>
<keyword evidence="2" id="KW-0812">Transmembrane</keyword>
<proteinExistence type="predicted"/>
<evidence type="ECO:0000313" key="3">
    <source>
        <dbReference type="EMBL" id="GMH88278.1"/>
    </source>
</evidence>
<evidence type="ECO:0000256" key="2">
    <source>
        <dbReference type="SAM" id="Phobius"/>
    </source>
</evidence>
<gene>
    <name evidence="3" type="ORF">TrVE_jg3810</name>
</gene>
<dbReference type="AlphaFoldDB" id="A0A9W7EQX0"/>
<protein>
    <submittedName>
        <fullName evidence="3">Uncharacterized protein</fullName>
    </submittedName>
</protein>
<reference evidence="4" key="1">
    <citation type="journal article" date="2023" name="Commun. Biol.">
        <title>Genome analysis of Parmales, the sister group of diatoms, reveals the evolutionary specialization of diatoms from phago-mixotrophs to photoautotrophs.</title>
        <authorList>
            <person name="Ban H."/>
            <person name="Sato S."/>
            <person name="Yoshikawa S."/>
            <person name="Yamada K."/>
            <person name="Nakamura Y."/>
            <person name="Ichinomiya M."/>
            <person name="Sato N."/>
            <person name="Blanc-Mathieu R."/>
            <person name="Endo H."/>
            <person name="Kuwata A."/>
            <person name="Ogata H."/>
        </authorList>
    </citation>
    <scope>NUCLEOTIDE SEQUENCE [LARGE SCALE GENOMIC DNA]</scope>
    <source>
        <strain evidence="4">NIES 3699</strain>
    </source>
</reference>
<evidence type="ECO:0000256" key="1">
    <source>
        <dbReference type="SAM" id="MobiDB-lite"/>
    </source>
</evidence>
<sequence length="380" mass="41710">MGGPKVLPAPSPHEYSQGGQNESSVNGDTASQFSCDTTELHPLGSASVYSVAGGEIADVETNSKDENESSNITERGRRNSTIEMLESATAIETLLNVVGKGKIRKNDQVRILVSSFEPRIIDSKDTVGAHFLGPQAAVVMWGLLKGPSALAANILFLICCIIVCGCHWLPNSYSYLTILSLLYLLPNISSMNTYISKRVLKSFDFWLYSGYLTATIATIITMLRDARIVAFSVGWILGIYLLFCDALPDKVRIRTLRFGVPLFAIAMLSSCVGLYFDLFRELVEWHLTFGKTKYSSTIIAMNCGGNFLLFNSKAIFHAIRNPHRFSLIGAKLKSIKGNARHVGAFKHFDNLLGKGVGSPEKGKRKLYDDNISGKDIYSEG</sequence>
<feature type="region of interest" description="Disordered" evidence="1">
    <location>
        <begin position="57"/>
        <end position="78"/>
    </location>
</feature>
<comment type="caution">
    <text evidence="3">The sequence shown here is derived from an EMBL/GenBank/DDBJ whole genome shotgun (WGS) entry which is preliminary data.</text>
</comment>
<organism evidence="3 4">
    <name type="scientific">Triparma verrucosa</name>
    <dbReference type="NCBI Taxonomy" id="1606542"/>
    <lineage>
        <taxon>Eukaryota</taxon>
        <taxon>Sar</taxon>
        <taxon>Stramenopiles</taxon>
        <taxon>Ochrophyta</taxon>
        <taxon>Bolidophyceae</taxon>
        <taxon>Parmales</taxon>
        <taxon>Triparmaceae</taxon>
        <taxon>Triparma</taxon>
    </lineage>
</organism>
<feature type="transmembrane region" description="Helical" evidence="2">
    <location>
        <begin position="205"/>
        <end position="222"/>
    </location>
</feature>
<evidence type="ECO:0000313" key="4">
    <source>
        <dbReference type="Proteomes" id="UP001165160"/>
    </source>
</evidence>
<feature type="compositionally biased region" description="Polar residues" evidence="1">
    <location>
        <begin position="17"/>
        <end position="36"/>
    </location>
</feature>
<accession>A0A9W7EQX0</accession>
<feature type="region of interest" description="Disordered" evidence="1">
    <location>
        <begin position="1"/>
        <end position="36"/>
    </location>
</feature>
<dbReference type="Proteomes" id="UP001165160">
    <property type="component" value="Unassembled WGS sequence"/>
</dbReference>
<keyword evidence="2" id="KW-0472">Membrane</keyword>
<keyword evidence="4" id="KW-1185">Reference proteome</keyword>
<feature type="transmembrane region" description="Helical" evidence="2">
    <location>
        <begin position="150"/>
        <end position="170"/>
    </location>
</feature>
<feature type="transmembrane region" description="Helical" evidence="2">
    <location>
        <begin position="228"/>
        <end position="246"/>
    </location>
</feature>
<dbReference type="EMBL" id="BRXX01000080">
    <property type="protein sequence ID" value="GMH88278.1"/>
    <property type="molecule type" value="Genomic_DNA"/>
</dbReference>
<keyword evidence="2" id="KW-1133">Transmembrane helix</keyword>
<feature type="transmembrane region" description="Helical" evidence="2">
    <location>
        <begin position="296"/>
        <end position="316"/>
    </location>
</feature>